<feature type="compositionally biased region" description="Basic and acidic residues" evidence="3">
    <location>
        <begin position="176"/>
        <end position="187"/>
    </location>
</feature>
<sequence length="533" mass="60399">MSKMDLRKSVLTKQTQNVLNESVGNASSASMYESAVDESDNSLYYSFTNESLESEGLSEKSQIESINSSVSSVISEADKENTIIRRESFTRKQLLMEVETDSETKSIIVNEKSLLITSESMESEVKEVLVNQPLDQKVENLEKQQEKVTEMETNIHEEDSIEQSMKNDNDFIEQSMKSDKENEKEMKGSSSSSPIITYDLTKDEDTPPVTDKMMETSDNNAIQNEVEHFIPNQEVVRSLNIHSRPGSPAVRVQIIIEDPNANIVNPFTFINDIQPPALERPSVSVNIQSKPKPEIPEQKKPRRSTRIPSQTHFYSPIIRKSLERKSLDKKAKVPTTRRTIFDGPKKAGTSGESSSEIPRPLIKNKMFKCTSTKECKDEFPTFKSYQEHLKSHKTSIASKSSTNFTCKWCGKNFKLSSALLNHQTEMCTKIPFNEKRKMLTETEKKESARRRTMLFTAPLPKMRSPAARKRSRCTPSPKSVKKSGVKVTPKRNLKCHLCPSVVPDAIALATHVLAHKFEKEKAAKQEQENLKKM</sequence>
<name>A0A1J1IVA8_9DIPT</name>
<evidence type="ECO:0000256" key="2">
    <source>
        <dbReference type="SAM" id="Coils"/>
    </source>
</evidence>
<dbReference type="GO" id="GO:0008270">
    <property type="term" value="F:zinc ion binding"/>
    <property type="evidence" value="ECO:0007669"/>
    <property type="project" value="UniProtKB-KW"/>
</dbReference>
<feature type="region of interest" description="Disordered" evidence="3">
    <location>
        <begin position="462"/>
        <end position="486"/>
    </location>
</feature>
<evidence type="ECO:0000313" key="5">
    <source>
        <dbReference type="EMBL" id="CRL04032.1"/>
    </source>
</evidence>
<evidence type="ECO:0000256" key="3">
    <source>
        <dbReference type="SAM" id="MobiDB-lite"/>
    </source>
</evidence>
<dbReference type="Gene3D" id="3.30.160.60">
    <property type="entry name" value="Classic Zinc Finger"/>
    <property type="match status" value="1"/>
</dbReference>
<keyword evidence="6" id="KW-1185">Reference proteome</keyword>
<organism evidence="5 6">
    <name type="scientific">Clunio marinus</name>
    <dbReference type="NCBI Taxonomy" id="568069"/>
    <lineage>
        <taxon>Eukaryota</taxon>
        <taxon>Metazoa</taxon>
        <taxon>Ecdysozoa</taxon>
        <taxon>Arthropoda</taxon>
        <taxon>Hexapoda</taxon>
        <taxon>Insecta</taxon>
        <taxon>Pterygota</taxon>
        <taxon>Neoptera</taxon>
        <taxon>Endopterygota</taxon>
        <taxon>Diptera</taxon>
        <taxon>Nematocera</taxon>
        <taxon>Chironomoidea</taxon>
        <taxon>Chironomidae</taxon>
        <taxon>Clunio</taxon>
    </lineage>
</organism>
<dbReference type="Pfam" id="PF00096">
    <property type="entry name" value="zf-C2H2"/>
    <property type="match status" value="1"/>
</dbReference>
<evidence type="ECO:0000259" key="4">
    <source>
        <dbReference type="PROSITE" id="PS50157"/>
    </source>
</evidence>
<dbReference type="AlphaFoldDB" id="A0A1J1IVA8"/>
<dbReference type="PROSITE" id="PS50157">
    <property type="entry name" value="ZINC_FINGER_C2H2_2"/>
    <property type="match status" value="1"/>
</dbReference>
<keyword evidence="1" id="KW-0863">Zinc-finger</keyword>
<feature type="compositionally biased region" description="Basic and acidic residues" evidence="3">
    <location>
        <begin position="320"/>
        <end position="331"/>
    </location>
</feature>
<dbReference type="PROSITE" id="PS00028">
    <property type="entry name" value="ZINC_FINGER_C2H2_1"/>
    <property type="match status" value="1"/>
</dbReference>
<dbReference type="EMBL" id="CVRI01000061">
    <property type="protein sequence ID" value="CRL04032.1"/>
    <property type="molecule type" value="Genomic_DNA"/>
</dbReference>
<keyword evidence="1" id="KW-0862">Zinc</keyword>
<dbReference type="SUPFAM" id="SSF57667">
    <property type="entry name" value="beta-beta-alpha zinc fingers"/>
    <property type="match status" value="1"/>
</dbReference>
<dbReference type="SMART" id="SM00355">
    <property type="entry name" value="ZnF_C2H2"/>
    <property type="match status" value="3"/>
</dbReference>
<evidence type="ECO:0000256" key="1">
    <source>
        <dbReference type="PROSITE-ProRule" id="PRU00042"/>
    </source>
</evidence>
<dbReference type="Proteomes" id="UP000183832">
    <property type="component" value="Unassembled WGS sequence"/>
</dbReference>
<feature type="coiled-coil region" evidence="2">
    <location>
        <begin position="134"/>
        <end position="161"/>
    </location>
</feature>
<dbReference type="OrthoDB" id="8020061at2759"/>
<evidence type="ECO:0000313" key="6">
    <source>
        <dbReference type="Proteomes" id="UP000183832"/>
    </source>
</evidence>
<dbReference type="InterPro" id="IPR013087">
    <property type="entry name" value="Znf_C2H2_type"/>
</dbReference>
<feature type="domain" description="C2H2-type" evidence="4">
    <location>
        <begin position="404"/>
        <end position="431"/>
    </location>
</feature>
<reference evidence="5 6" key="1">
    <citation type="submission" date="2015-04" db="EMBL/GenBank/DDBJ databases">
        <authorList>
            <person name="Syromyatnikov M.Y."/>
            <person name="Popov V.N."/>
        </authorList>
    </citation>
    <scope>NUCLEOTIDE SEQUENCE [LARGE SCALE GENOMIC DNA]</scope>
</reference>
<feature type="region of interest" description="Disordered" evidence="3">
    <location>
        <begin position="176"/>
        <end position="208"/>
    </location>
</feature>
<keyword evidence="2" id="KW-0175">Coiled coil</keyword>
<dbReference type="InterPro" id="IPR036236">
    <property type="entry name" value="Znf_C2H2_sf"/>
</dbReference>
<protein>
    <submittedName>
        <fullName evidence="5">CLUMA_CG017148, isoform A</fullName>
    </submittedName>
</protein>
<accession>A0A1J1IVA8</accession>
<feature type="region of interest" description="Disordered" evidence="3">
    <location>
        <begin position="282"/>
        <end position="357"/>
    </location>
</feature>
<proteinExistence type="predicted"/>
<gene>
    <name evidence="5" type="ORF">CLUMA_CG017148</name>
</gene>
<keyword evidence="1" id="KW-0479">Metal-binding</keyword>